<dbReference type="STRING" id="634436.SAMN05216361_4038"/>
<dbReference type="InterPro" id="IPR050833">
    <property type="entry name" value="Poly_Biosynth_Transport"/>
</dbReference>
<organism evidence="7 8">
    <name type="scientific">Marisediminitalea aggregata</name>
    <dbReference type="NCBI Taxonomy" id="634436"/>
    <lineage>
        <taxon>Bacteria</taxon>
        <taxon>Pseudomonadati</taxon>
        <taxon>Pseudomonadota</taxon>
        <taxon>Gammaproteobacteria</taxon>
        <taxon>Alteromonadales</taxon>
        <taxon>Alteromonadaceae</taxon>
        <taxon>Marisediminitalea</taxon>
    </lineage>
</organism>
<feature type="transmembrane region" description="Helical" evidence="6">
    <location>
        <begin position="220"/>
        <end position="239"/>
    </location>
</feature>
<dbReference type="Pfam" id="PF01943">
    <property type="entry name" value="Polysacc_synt"/>
    <property type="match status" value="1"/>
</dbReference>
<evidence type="ECO:0000313" key="8">
    <source>
        <dbReference type="Proteomes" id="UP000184520"/>
    </source>
</evidence>
<protein>
    <submittedName>
        <fullName evidence="7">Membrane protein involved in the export of O-antigen and teichoic acid</fullName>
    </submittedName>
</protein>
<dbReference type="RefSeq" id="WP_073324985.1">
    <property type="nucleotide sequence ID" value="NZ_FQWD01000007.1"/>
</dbReference>
<dbReference type="EMBL" id="FQWD01000007">
    <property type="protein sequence ID" value="SHH21221.1"/>
    <property type="molecule type" value="Genomic_DNA"/>
</dbReference>
<evidence type="ECO:0000256" key="2">
    <source>
        <dbReference type="ARBA" id="ARBA00022475"/>
    </source>
</evidence>
<feature type="transmembrane region" description="Helical" evidence="6">
    <location>
        <begin position="85"/>
        <end position="112"/>
    </location>
</feature>
<dbReference type="PANTHER" id="PTHR30250:SF11">
    <property type="entry name" value="O-ANTIGEN TRANSPORTER-RELATED"/>
    <property type="match status" value="1"/>
</dbReference>
<feature type="transmembrane region" description="Helical" evidence="6">
    <location>
        <begin position="342"/>
        <end position="364"/>
    </location>
</feature>
<reference evidence="8" key="1">
    <citation type="submission" date="2016-11" db="EMBL/GenBank/DDBJ databases">
        <authorList>
            <person name="Varghese N."/>
            <person name="Submissions S."/>
        </authorList>
    </citation>
    <scope>NUCLEOTIDE SEQUENCE [LARGE SCALE GENOMIC DNA]</scope>
    <source>
        <strain evidence="8">CGMCC 1.8995</strain>
    </source>
</reference>
<dbReference type="PANTHER" id="PTHR30250">
    <property type="entry name" value="PST FAMILY PREDICTED COLANIC ACID TRANSPORTER"/>
    <property type="match status" value="1"/>
</dbReference>
<feature type="transmembrane region" description="Helical" evidence="6">
    <location>
        <begin position="398"/>
        <end position="417"/>
    </location>
</feature>
<proteinExistence type="predicted"/>
<feature type="transmembrane region" description="Helical" evidence="6">
    <location>
        <begin position="371"/>
        <end position="392"/>
    </location>
</feature>
<feature type="transmembrane region" description="Helical" evidence="6">
    <location>
        <begin position="43"/>
        <end position="64"/>
    </location>
</feature>
<sequence length="440" mass="46694">MTNKSSLPLIAIANFSLKAGGAGLNLLIQLVLARVLSSEDFGIYIIAFSLSTSIMVIASLGIPLSAIKFIPIYRHENQWPMIRGFFGAGALTTLIGGILFAVIAYTCTYMLVDKASSPTLFSALTIAILSIPFLALSQTLVAYLQSLQHVIAAEFVANIIRPVVTLLGVGASVMFMADIDVTWILWLTLFGISASVAVGLQQFFHYVPDSIANVKSQFELKPWFAAGISTMVIMGGVILNERIDVMLVGAYSSIEDAGIYGVCARLAFFVGFALTAVNAILGPQLSAILATKDIDKFKKVAVIGAAMAVFAAVTLSLILVILDTWVLSLFGEPFIDGKPVLHVLLLSQIAVACFGATGAVVVLFGGYRITIISVITALLCNVLLNLMLIPIYGPVGAALATLIGQILGCGIITLWCLRHSGINSTIFGIAVLFRSRTPAN</sequence>
<dbReference type="GO" id="GO:0005886">
    <property type="term" value="C:plasma membrane"/>
    <property type="evidence" value="ECO:0007669"/>
    <property type="project" value="UniProtKB-SubCell"/>
</dbReference>
<name>A0A1M5R4U1_9ALTE</name>
<keyword evidence="2" id="KW-1003">Cell membrane</keyword>
<feature type="transmembrane region" description="Helical" evidence="6">
    <location>
        <begin position="183"/>
        <end position="200"/>
    </location>
</feature>
<comment type="subcellular location">
    <subcellularLocation>
        <location evidence="1">Cell membrane</location>
        <topology evidence="1">Multi-pass membrane protein</topology>
    </subcellularLocation>
</comment>
<feature type="transmembrane region" description="Helical" evidence="6">
    <location>
        <begin position="301"/>
        <end position="322"/>
    </location>
</feature>
<keyword evidence="3 6" id="KW-0812">Transmembrane</keyword>
<gene>
    <name evidence="7" type="ORF">SAMN05216361_4038</name>
</gene>
<keyword evidence="8" id="KW-1185">Reference proteome</keyword>
<feature type="transmembrane region" description="Helical" evidence="6">
    <location>
        <begin position="118"/>
        <end position="143"/>
    </location>
</feature>
<evidence type="ECO:0000256" key="6">
    <source>
        <dbReference type="SAM" id="Phobius"/>
    </source>
</evidence>
<dbReference type="Proteomes" id="UP000184520">
    <property type="component" value="Unassembled WGS sequence"/>
</dbReference>
<dbReference type="AlphaFoldDB" id="A0A1M5R4U1"/>
<feature type="transmembrane region" description="Helical" evidence="6">
    <location>
        <begin position="259"/>
        <end position="281"/>
    </location>
</feature>
<evidence type="ECO:0000313" key="7">
    <source>
        <dbReference type="EMBL" id="SHH21221.1"/>
    </source>
</evidence>
<dbReference type="InterPro" id="IPR002797">
    <property type="entry name" value="Polysacc_synth"/>
</dbReference>
<keyword evidence="5 6" id="KW-0472">Membrane</keyword>
<accession>A0A1M5R4U1</accession>
<evidence type="ECO:0000256" key="5">
    <source>
        <dbReference type="ARBA" id="ARBA00023136"/>
    </source>
</evidence>
<evidence type="ECO:0000256" key="3">
    <source>
        <dbReference type="ARBA" id="ARBA00022692"/>
    </source>
</evidence>
<evidence type="ECO:0000256" key="4">
    <source>
        <dbReference type="ARBA" id="ARBA00022989"/>
    </source>
</evidence>
<evidence type="ECO:0000256" key="1">
    <source>
        <dbReference type="ARBA" id="ARBA00004651"/>
    </source>
</evidence>
<feature type="transmembrane region" description="Helical" evidence="6">
    <location>
        <begin position="155"/>
        <end position="177"/>
    </location>
</feature>
<keyword evidence="4 6" id="KW-1133">Transmembrane helix</keyword>
<dbReference type="OrthoDB" id="5785171at2"/>